<name>A0A3M0CQY8_9PROT</name>
<accession>A0A3M0CQY8</accession>
<dbReference type="InterPro" id="IPR036390">
    <property type="entry name" value="WH_DNA-bd_sf"/>
</dbReference>
<organism evidence="5 6">
    <name type="scientific">Eilatimonas milleporae</name>
    <dbReference type="NCBI Taxonomy" id="911205"/>
    <lineage>
        <taxon>Bacteria</taxon>
        <taxon>Pseudomonadati</taxon>
        <taxon>Pseudomonadota</taxon>
        <taxon>Alphaproteobacteria</taxon>
        <taxon>Kordiimonadales</taxon>
        <taxon>Kordiimonadaceae</taxon>
        <taxon>Eilatimonas</taxon>
    </lineage>
</organism>
<evidence type="ECO:0000313" key="6">
    <source>
        <dbReference type="Proteomes" id="UP000271227"/>
    </source>
</evidence>
<keyword evidence="3" id="KW-0804">Transcription</keyword>
<dbReference type="CDD" id="cd00090">
    <property type="entry name" value="HTH_ARSR"/>
    <property type="match status" value="1"/>
</dbReference>
<dbReference type="SMART" id="SM00418">
    <property type="entry name" value="HTH_ARSR"/>
    <property type="match status" value="1"/>
</dbReference>
<protein>
    <submittedName>
        <fullName evidence="5">ArsR family transcriptional regulator</fullName>
    </submittedName>
</protein>
<proteinExistence type="predicted"/>
<dbReference type="GO" id="GO:0003677">
    <property type="term" value="F:DNA binding"/>
    <property type="evidence" value="ECO:0007669"/>
    <property type="project" value="UniProtKB-KW"/>
</dbReference>
<evidence type="ECO:0000256" key="3">
    <source>
        <dbReference type="ARBA" id="ARBA00023163"/>
    </source>
</evidence>
<keyword evidence="2" id="KW-0238">DNA-binding</keyword>
<evidence type="ECO:0000313" key="5">
    <source>
        <dbReference type="EMBL" id="RMB11984.1"/>
    </source>
</evidence>
<dbReference type="PROSITE" id="PS50987">
    <property type="entry name" value="HTH_ARSR_2"/>
    <property type="match status" value="1"/>
</dbReference>
<feature type="domain" description="HTH arsR-type" evidence="4">
    <location>
        <begin position="1"/>
        <end position="95"/>
    </location>
</feature>
<keyword evidence="1" id="KW-0805">Transcription regulation</keyword>
<sequence length="104" mass="11352">MNDDRAVDMLNALAQNTRFRVFRLLMEKGSAGLPAGVIAEQLGVPQNTLSAHLNILSNAGLITATRMGRSLIYSVRIDRTKDFIEYLVVDCCSGHPEICSISVS</sequence>
<dbReference type="InterPro" id="IPR011991">
    <property type="entry name" value="ArsR-like_HTH"/>
</dbReference>
<dbReference type="PANTHER" id="PTHR43132:SF2">
    <property type="entry name" value="ARSENICAL RESISTANCE OPERON REPRESSOR ARSR-RELATED"/>
    <property type="match status" value="1"/>
</dbReference>
<dbReference type="PANTHER" id="PTHR43132">
    <property type="entry name" value="ARSENICAL RESISTANCE OPERON REPRESSOR ARSR-RELATED"/>
    <property type="match status" value="1"/>
</dbReference>
<dbReference type="InParanoid" id="A0A3M0CQY8"/>
<dbReference type="AlphaFoldDB" id="A0A3M0CQY8"/>
<evidence type="ECO:0000256" key="1">
    <source>
        <dbReference type="ARBA" id="ARBA00023015"/>
    </source>
</evidence>
<comment type="caution">
    <text evidence="5">The sequence shown here is derived from an EMBL/GenBank/DDBJ whole genome shotgun (WGS) entry which is preliminary data.</text>
</comment>
<evidence type="ECO:0000259" key="4">
    <source>
        <dbReference type="PROSITE" id="PS50987"/>
    </source>
</evidence>
<dbReference type="InterPro" id="IPR051011">
    <property type="entry name" value="Metal_resp_trans_reg"/>
</dbReference>
<dbReference type="Pfam" id="PF12840">
    <property type="entry name" value="HTH_20"/>
    <property type="match status" value="1"/>
</dbReference>
<dbReference type="SUPFAM" id="SSF46785">
    <property type="entry name" value="Winged helix' DNA-binding domain"/>
    <property type="match status" value="1"/>
</dbReference>
<dbReference type="GO" id="GO:0003700">
    <property type="term" value="F:DNA-binding transcription factor activity"/>
    <property type="evidence" value="ECO:0007669"/>
    <property type="project" value="InterPro"/>
</dbReference>
<dbReference type="RefSeq" id="WP_121937203.1">
    <property type="nucleotide sequence ID" value="NZ_REFR01000009.1"/>
</dbReference>
<dbReference type="Proteomes" id="UP000271227">
    <property type="component" value="Unassembled WGS sequence"/>
</dbReference>
<reference evidence="5 6" key="1">
    <citation type="submission" date="2018-10" db="EMBL/GenBank/DDBJ databases">
        <title>Genomic Encyclopedia of Archaeal and Bacterial Type Strains, Phase II (KMG-II): from individual species to whole genera.</title>
        <authorList>
            <person name="Goeker M."/>
        </authorList>
    </citation>
    <scope>NUCLEOTIDE SEQUENCE [LARGE SCALE GENOMIC DNA]</scope>
    <source>
        <strain evidence="5 6">DSM 25217</strain>
    </source>
</reference>
<evidence type="ECO:0000256" key="2">
    <source>
        <dbReference type="ARBA" id="ARBA00023125"/>
    </source>
</evidence>
<gene>
    <name evidence="5" type="ORF">BXY39_0472</name>
</gene>
<dbReference type="InterPro" id="IPR036388">
    <property type="entry name" value="WH-like_DNA-bd_sf"/>
</dbReference>
<dbReference type="Gene3D" id="1.10.10.10">
    <property type="entry name" value="Winged helix-like DNA-binding domain superfamily/Winged helix DNA-binding domain"/>
    <property type="match status" value="1"/>
</dbReference>
<dbReference type="PRINTS" id="PR00778">
    <property type="entry name" value="HTHARSR"/>
</dbReference>
<dbReference type="InterPro" id="IPR001845">
    <property type="entry name" value="HTH_ArsR_DNA-bd_dom"/>
</dbReference>
<dbReference type="OrthoDB" id="9793058at2"/>
<dbReference type="NCBIfam" id="NF033788">
    <property type="entry name" value="HTH_metalloreg"/>
    <property type="match status" value="1"/>
</dbReference>
<keyword evidence="6" id="KW-1185">Reference proteome</keyword>
<dbReference type="EMBL" id="REFR01000009">
    <property type="protein sequence ID" value="RMB11984.1"/>
    <property type="molecule type" value="Genomic_DNA"/>
</dbReference>